<sequence>MNPLVHYIGAACVLVAAATAYPTDVEEERAGTIVGFFSDLANNVLNTFVNAASNTMGIVGLARPPYSPSGEPVATP</sequence>
<dbReference type="EMBL" id="GBBM01008025">
    <property type="protein sequence ID" value="JAC27393.1"/>
    <property type="molecule type" value="mRNA"/>
</dbReference>
<keyword evidence="1" id="KW-0732">Signal</keyword>
<accession>A0A023G308</accession>
<protein>
    <submittedName>
        <fullName evidence="2">Putative secreted protein</fullName>
    </submittedName>
</protein>
<feature type="chain" id="PRO_5001518077" evidence="1">
    <location>
        <begin position="21"/>
        <end position="76"/>
    </location>
</feature>
<reference evidence="2" key="1">
    <citation type="submission" date="2014-03" db="EMBL/GenBank/DDBJ databases">
        <title>The sialotranscriptome of Amblyomma triste, Amblyomma parvum and Amblyomma cajennense ticks, uncovered by 454-based RNA-seq.</title>
        <authorList>
            <person name="Garcia G.R."/>
            <person name="Gardinassi L.G."/>
            <person name="Ribeiro J.M."/>
            <person name="Anatriello E."/>
            <person name="Ferreira B.R."/>
            <person name="Moreira H.N."/>
            <person name="Mafra C."/>
            <person name="Olegario M.M."/>
            <person name="Szabo P.J."/>
            <person name="Miranda-Santos I.K."/>
            <person name="Maruyama S.R."/>
        </authorList>
    </citation>
    <scope>NUCLEOTIDE SEQUENCE</scope>
    <source>
        <strain evidence="2">Mato Grasso do Sul</strain>
        <tissue evidence="2">Salivary glands</tissue>
    </source>
</reference>
<name>A0A023G308_AMBTT</name>
<proteinExistence type="evidence at transcript level"/>
<evidence type="ECO:0000256" key="1">
    <source>
        <dbReference type="SAM" id="SignalP"/>
    </source>
</evidence>
<organism evidence="2">
    <name type="scientific">Amblyomma triste</name>
    <name type="common">Neotropical tick</name>
    <dbReference type="NCBI Taxonomy" id="251400"/>
    <lineage>
        <taxon>Eukaryota</taxon>
        <taxon>Metazoa</taxon>
        <taxon>Ecdysozoa</taxon>
        <taxon>Arthropoda</taxon>
        <taxon>Chelicerata</taxon>
        <taxon>Arachnida</taxon>
        <taxon>Acari</taxon>
        <taxon>Parasitiformes</taxon>
        <taxon>Ixodida</taxon>
        <taxon>Ixodoidea</taxon>
        <taxon>Ixodidae</taxon>
        <taxon>Amblyomminae</taxon>
        <taxon>Amblyomma</taxon>
    </lineage>
</organism>
<feature type="signal peptide" evidence="1">
    <location>
        <begin position="1"/>
        <end position="20"/>
    </location>
</feature>
<evidence type="ECO:0000313" key="2">
    <source>
        <dbReference type="EMBL" id="JAC27393.1"/>
    </source>
</evidence>
<dbReference type="AlphaFoldDB" id="A0A023G308"/>